<protein>
    <submittedName>
        <fullName evidence="1">Uncharacterized protein</fullName>
    </submittedName>
</protein>
<evidence type="ECO:0000313" key="2">
    <source>
        <dbReference type="Proteomes" id="UP000275078"/>
    </source>
</evidence>
<accession>A0A3N4HUR8</accession>
<proteinExistence type="predicted"/>
<dbReference type="EMBL" id="ML119747">
    <property type="protein sequence ID" value="RPA76268.1"/>
    <property type="molecule type" value="Genomic_DNA"/>
</dbReference>
<sequence length="182" mass="20758">MPEIETIDMVDVEDSEDDQPMLRKSNRTTKFTAKQLEDPLPEWYNLNFDQDSDTIFIDTDLEDVDTFMAAVRKRVELAKKNLGKSKEFNKKIVMGDLKEKCKVLIELVVFGLKGESSGPMIIAVDRLSDAIAASKRELRIPLVFVDQWCLVIGVVIRPISFRSGTRVVSDDQFREVIIEFGI</sequence>
<name>A0A3N4HUR8_ASCIM</name>
<evidence type="ECO:0000313" key="1">
    <source>
        <dbReference type="EMBL" id="RPA76268.1"/>
    </source>
</evidence>
<gene>
    <name evidence="1" type="ORF">BJ508DRAFT_311189</name>
</gene>
<organism evidence="1 2">
    <name type="scientific">Ascobolus immersus RN42</name>
    <dbReference type="NCBI Taxonomy" id="1160509"/>
    <lineage>
        <taxon>Eukaryota</taxon>
        <taxon>Fungi</taxon>
        <taxon>Dikarya</taxon>
        <taxon>Ascomycota</taxon>
        <taxon>Pezizomycotina</taxon>
        <taxon>Pezizomycetes</taxon>
        <taxon>Pezizales</taxon>
        <taxon>Ascobolaceae</taxon>
        <taxon>Ascobolus</taxon>
    </lineage>
</organism>
<dbReference type="AlphaFoldDB" id="A0A3N4HUR8"/>
<dbReference type="Proteomes" id="UP000275078">
    <property type="component" value="Unassembled WGS sequence"/>
</dbReference>
<keyword evidence="2" id="KW-1185">Reference proteome</keyword>
<reference evidence="1 2" key="1">
    <citation type="journal article" date="2018" name="Nat. Ecol. Evol.">
        <title>Pezizomycetes genomes reveal the molecular basis of ectomycorrhizal truffle lifestyle.</title>
        <authorList>
            <person name="Murat C."/>
            <person name="Payen T."/>
            <person name="Noel B."/>
            <person name="Kuo A."/>
            <person name="Morin E."/>
            <person name="Chen J."/>
            <person name="Kohler A."/>
            <person name="Krizsan K."/>
            <person name="Balestrini R."/>
            <person name="Da Silva C."/>
            <person name="Montanini B."/>
            <person name="Hainaut M."/>
            <person name="Levati E."/>
            <person name="Barry K.W."/>
            <person name="Belfiori B."/>
            <person name="Cichocki N."/>
            <person name="Clum A."/>
            <person name="Dockter R.B."/>
            <person name="Fauchery L."/>
            <person name="Guy J."/>
            <person name="Iotti M."/>
            <person name="Le Tacon F."/>
            <person name="Lindquist E.A."/>
            <person name="Lipzen A."/>
            <person name="Malagnac F."/>
            <person name="Mello A."/>
            <person name="Molinier V."/>
            <person name="Miyauchi S."/>
            <person name="Poulain J."/>
            <person name="Riccioni C."/>
            <person name="Rubini A."/>
            <person name="Sitrit Y."/>
            <person name="Splivallo R."/>
            <person name="Traeger S."/>
            <person name="Wang M."/>
            <person name="Zifcakova L."/>
            <person name="Wipf D."/>
            <person name="Zambonelli A."/>
            <person name="Paolocci F."/>
            <person name="Nowrousian M."/>
            <person name="Ottonello S."/>
            <person name="Baldrian P."/>
            <person name="Spatafora J.W."/>
            <person name="Henrissat B."/>
            <person name="Nagy L.G."/>
            <person name="Aury J.M."/>
            <person name="Wincker P."/>
            <person name="Grigoriev I.V."/>
            <person name="Bonfante P."/>
            <person name="Martin F.M."/>
        </authorList>
    </citation>
    <scope>NUCLEOTIDE SEQUENCE [LARGE SCALE GENOMIC DNA]</scope>
    <source>
        <strain evidence="1 2">RN42</strain>
    </source>
</reference>